<dbReference type="InterPro" id="IPR000326">
    <property type="entry name" value="PAP2/HPO"/>
</dbReference>
<organism evidence="2 3">
    <name type="scientific">Paragemmobacter straminiformis</name>
    <dbReference type="NCBI Taxonomy" id="2045119"/>
    <lineage>
        <taxon>Bacteria</taxon>
        <taxon>Pseudomonadati</taxon>
        <taxon>Pseudomonadota</taxon>
        <taxon>Alphaproteobacteria</taxon>
        <taxon>Rhodobacterales</taxon>
        <taxon>Paracoccaceae</taxon>
        <taxon>Paragemmobacter</taxon>
    </lineage>
</organism>
<name>A0A842I7I3_9RHOB</name>
<dbReference type="AlphaFoldDB" id="A0A842I7I3"/>
<gene>
    <name evidence="2" type="ORF">H7F16_05425</name>
</gene>
<dbReference type="EMBL" id="JACLQD010000001">
    <property type="protein sequence ID" value="MBC2834938.1"/>
    <property type="molecule type" value="Genomic_DNA"/>
</dbReference>
<proteinExistence type="predicted"/>
<dbReference type="Proteomes" id="UP000555411">
    <property type="component" value="Unassembled WGS sequence"/>
</dbReference>
<evidence type="ECO:0000313" key="2">
    <source>
        <dbReference type="EMBL" id="MBC2834938.1"/>
    </source>
</evidence>
<dbReference type="Pfam" id="PF01569">
    <property type="entry name" value="PAP2"/>
    <property type="match status" value="1"/>
</dbReference>
<dbReference type="Gene3D" id="1.20.144.10">
    <property type="entry name" value="Phosphatidic acid phosphatase type 2/haloperoxidase"/>
    <property type="match status" value="1"/>
</dbReference>
<sequence>MWAKVRTGLSRWRQGIVAGLLALTVLGVLMAPASRKSLPERIGDQLQVALPMIGWGCSAVNGKATEYAVRFAASWIATHGTKHGLGQAAINIRPNGGDQGFPSGHTSAAVYGASALVHECVTGNPWVQGAVILSAGFVGASRIEADKHNIWQVLAGALYGWIGDRALRRPSRARTAVVQGLRRVQGWIAAPFRKIFRSS</sequence>
<protein>
    <submittedName>
        <fullName evidence="2">Phosphatase PAP2 family protein</fullName>
    </submittedName>
</protein>
<keyword evidence="3" id="KW-1185">Reference proteome</keyword>
<dbReference type="RefSeq" id="WP_185796500.1">
    <property type="nucleotide sequence ID" value="NZ_JACLQD010000001.1"/>
</dbReference>
<dbReference type="InterPro" id="IPR036938">
    <property type="entry name" value="PAP2/HPO_sf"/>
</dbReference>
<evidence type="ECO:0000259" key="1">
    <source>
        <dbReference type="Pfam" id="PF01569"/>
    </source>
</evidence>
<evidence type="ECO:0000313" key="3">
    <source>
        <dbReference type="Proteomes" id="UP000555411"/>
    </source>
</evidence>
<dbReference type="SUPFAM" id="SSF48317">
    <property type="entry name" value="Acid phosphatase/Vanadium-dependent haloperoxidase"/>
    <property type="match status" value="1"/>
</dbReference>
<comment type="caution">
    <text evidence="2">The sequence shown here is derived from an EMBL/GenBank/DDBJ whole genome shotgun (WGS) entry which is preliminary data.</text>
</comment>
<accession>A0A842I7I3</accession>
<reference evidence="2 3" key="1">
    <citation type="journal article" date="2017" name="Int. J. Syst. Evol. Microbiol.">
        <title>Gemmobacter straminiformis sp. nov., isolated from an artificial fountain.</title>
        <authorList>
            <person name="Kang J.Y."/>
            <person name="Kim M.J."/>
            <person name="Chun J."/>
            <person name="Son K.P."/>
            <person name="Jahng K.Y."/>
        </authorList>
    </citation>
    <scope>NUCLEOTIDE SEQUENCE [LARGE SCALE GENOMIC DNA]</scope>
    <source>
        <strain evidence="2 3">CAM-8</strain>
    </source>
</reference>
<feature type="domain" description="Phosphatidic acid phosphatase type 2/haloperoxidase" evidence="1">
    <location>
        <begin position="87"/>
        <end position="163"/>
    </location>
</feature>